<dbReference type="Gene3D" id="2.60.420.10">
    <property type="entry name" value="Maltose phosphorylase, domain 3"/>
    <property type="match status" value="1"/>
</dbReference>
<dbReference type="Pfam" id="PF03633">
    <property type="entry name" value="Glyco_hydro_65C"/>
    <property type="match status" value="1"/>
</dbReference>
<organism evidence="4 5">
    <name type="scientific">Arcticibacter tournemirensis</name>
    <dbReference type="NCBI Taxonomy" id="699437"/>
    <lineage>
        <taxon>Bacteria</taxon>
        <taxon>Pseudomonadati</taxon>
        <taxon>Bacteroidota</taxon>
        <taxon>Sphingobacteriia</taxon>
        <taxon>Sphingobacteriales</taxon>
        <taxon>Sphingobacteriaceae</taxon>
        <taxon>Arcticibacter</taxon>
    </lineage>
</organism>
<dbReference type="Proteomes" id="UP000322918">
    <property type="component" value="Unassembled WGS sequence"/>
</dbReference>
<keyword evidence="1" id="KW-0732">Signal</keyword>
<feature type="signal peptide" evidence="1">
    <location>
        <begin position="1"/>
        <end position="26"/>
    </location>
</feature>
<evidence type="ECO:0000256" key="1">
    <source>
        <dbReference type="SAM" id="SignalP"/>
    </source>
</evidence>
<dbReference type="RefSeq" id="WP_141813488.1">
    <property type="nucleotide sequence ID" value="NZ_VFPL01000001.1"/>
</dbReference>
<feature type="domain" description="Mannosylglycerate hydrolase MGH1-like glycoside hydrolase" evidence="3">
    <location>
        <begin position="113"/>
        <end position="368"/>
    </location>
</feature>
<evidence type="ECO:0000313" key="5">
    <source>
        <dbReference type="Proteomes" id="UP000322918"/>
    </source>
</evidence>
<dbReference type="GO" id="GO:0005975">
    <property type="term" value="P:carbohydrate metabolic process"/>
    <property type="evidence" value="ECO:0007669"/>
    <property type="project" value="InterPro"/>
</dbReference>
<sequence>MKGFKKYWGRSSAFVLLAIASVSADAQTIVSDNKDVEKAFKLAIQVVEGNVRDGILAAGGDYGGEWTRDIAINSWNAASLLWPEVAEKSLWSVTINKDSIGHQYWDKIIWSIAALHHYYVNGDRAFLQQAFTCTKNTMLQLENTQFDQQSGLFMGPSVFNDGIAGYPEPVFDPSNLSTFVLDHRNSHRIKCLSTNATYYEAYRVLEKMSQILRTNEDGQFRSKATRLKDNILKNLYSANTNTFNYLLDHTGKADRSQEALGISFAAFFDILDIKKAKDVIAKAHVSKFGIPSVYPDFPRYSADTPGRHNNIIWPMVNGFYAKAAIHTGNYDRFEHELSSLTHLAIDKDKGNMDFREIYSPYTGAAFGGWQSNKLTLSCRRQTWSATAYIDMILYGVVGMRFDNADGITFRPYMPSDISRIQINKVRYRGRYLNISVEGKGSKIKAMYVNGAKASNATVGHLPQQNNDIRIVMM</sequence>
<accession>A0A5M9GWK9</accession>
<protein>
    <recommendedName>
        <fullName evidence="6">Alpha-L-rhamnosidase six-hairpin glycosidase domain-containing protein</fullName>
    </recommendedName>
</protein>
<evidence type="ECO:0008006" key="6">
    <source>
        <dbReference type="Google" id="ProtNLM"/>
    </source>
</evidence>
<dbReference type="InterPro" id="IPR012341">
    <property type="entry name" value="6hp_glycosidase-like_sf"/>
</dbReference>
<name>A0A5M9GWK9_9SPHI</name>
<proteinExistence type="predicted"/>
<dbReference type="InterPro" id="IPR054491">
    <property type="entry name" value="MGH1-like_GH"/>
</dbReference>
<dbReference type="EMBL" id="VWNE01000030">
    <property type="protein sequence ID" value="KAA8479093.1"/>
    <property type="molecule type" value="Genomic_DNA"/>
</dbReference>
<dbReference type="Gene3D" id="1.50.10.10">
    <property type="match status" value="1"/>
</dbReference>
<evidence type="ECO:0000259" key="2">
    <source>
        <dbReference type="Pfam" id="PF03633"/>
    </source>
</evidence>
<dbReference type="InterPro" id="IPR008928">
    <property type="entry name" value="6-hairpin_glycosidase_sf"/>
</dbReference>
<dbReference type="Pfam" id="PF22422">
    <property type="entry name" value="MGH1-like_GH"/>
    <property type="match status" value="1"/>
</dbReference>
<evidence type="ECO:0000313" key="4">
    <source>
        <dbReference type="EMBL" id="KAA8479093.1"/>
    </source>
</evidence>
<gene>
    <name evidence="4" type="ORF">F1649_16905</name>
</gene>
<feature type="chain" id="PRO_5024461673" description="Alpha-L-rhamnosidase six-hairpin glycosidase domain-containing protein" evidence="1">
    <location>
        <begin position="27"/>
        <end position="473"/>
    </location>
</feature>
<dbReference type="AlphaFoldDB" id="A0A5M9GWK9"/>
<dbReference type="OrthoDB" id="49490at2"/>
<feature type="domain" description="Glycoside hydrolase family 65 C-terminal" evidence="2">
    <location>
        <begin position="399"/>
        <end position="445"/>
    </location>
</feature>
<dbReference type="SUPFAM" id="SSF48208">
    <property type="entry name" value="Six-hairpin glycosidases"/>
    <property type="match status" value="1"/>
</dbReference>
<dbReference type="InterPro" id="IPR005194">
    <property type="entry name" value="Glyco_hydro_65_C"/>
</dbReference>
<evidence type="ECO:0000259" key="3">
    <source>
        <dbReference type="Pfam" id="PF22422"/>
    </source>
</evidence>
<reference evidence="4 5" key="1">
    <citation type="submission" date="2019-09" db="EMBL/GenBank/DDBJ databases">
        <title>Pararcticibacter amylolyticus gen. nov., sp. nov., isolated from a rottenly hemp rope, and reclassification of Pedobacter tournemirensis as Pararcticibacter tournemirensis comb. nov.</title>
        <authorList>
            <person name="Cai Y."/>
        </authorList>
    </citation>
    <scope>NUCLEOTIDE SEQUENCE [LARGE SCALE GENOMIC DNA]</scope>
    <source>
        <strain evidence="4 5">TF5-37.2-LB10</strain>
    </source>
</reference>
<keyword evidence="5" id="KW-1185">Reference proteome</keyword>
<comment type="caution">
    <text evidence="4">The sequence shown here is derived from an EMBL/GenBank/DDBJ whole genome shotgun (WGS) entry which is preliminary data.</text>
</comment>